<accession>A0ABW2YCC8</accession>
<dbReference type="Pfam" id="PF13460">
    <property type="entry name" value="NAD_binding_10"/>
    <property type="match status" value="1"/>
</dbReference>
<evidence type="ECO:0000259" key="1">
    <source>
        <dbReference type="Pfam" id="PF13460"/>
    </source>
</evidence>
<name>A0ABW2YCC8_9GAMM</name>
<evidence type="ECO:0000313" key="2">
    <source>
        <dbReference type="EMBL" id="MFD0724538.1"/>
    </source>
</evidence>
<dbReference type="InterPro" id="IPR036291">
    <property type="entry name" value="NAD(P)-bd_dom_sf"/>
</dbReference>
<dbReference type="PANTHER" id="PTHR12126:SF11">
    <property type="entry name" value="NADH DEHYDROGENASE [UBIQUINONE] 1 ALPHA SUBCOMPLEX SUBUNIT 9, MITOCHONDRIAL"/>
    <property type="match status" value="1"/>
</dbReference>
<organism evidence="2 3">
    <name type="scientific">Lysobacter brunescens</name>
    <dbReference type="NCBI Taxonomy" id="262323"/>
    <lineage>
        <taxon>Bacteria</taxon>
        <taxon>Pseudomonadati</taxon>
        <taxon>Pseudomonadota</taxon>
        <taxon>Gammaproteobacteria</taxon>
        <taxon>Lysobacterales</taxon>
        <taxon>Lysobacteraceae</taxon>
        <taxon>Lysobacter</taxon>
    </lineage>
</organism>
<dbReference type="InterPro" id="IPR051207">
    <property type="entry name" value="ComplexI_NDUFA9_subunit"/>
</dbReference>
<sequence>MGALAVPAPADSKPPPAGSPVPVVLVLGGTGFIGRHVVAALRACGLQVVVGSRRPRRRLPRHGLGDLPGREAHLERLLDPAAWQPVIEGCDIVVNCVGILRERGRETYDRVHHRAPAALATACAASGLRLVHISALGLDGPAGSRFLRSKRDGEAALRASGADWHIVRPSLLDGEGGFGARWIRRVARWPVHPLPPAAAGRIAMLDVADLGEAIANLVLDPAPPMREHDLGGLHVRTLAGHLAALRALHTPVPARRLPVPDLLARLASHVCDLFHATPFSYGHWELLQRDNLPRENRLPALLGRAPRTIGVTTTAHDATPHAIPIASRTLS</sequence>
<dbReference type="SUPFAM" id="SSF51735">
    <property type="entry name" value="NAD(P)-binding Rossmann-fold domains"/>
    <property type="match status" value="1"/>
</dbReference>
<keyword evidence="3" id="KW-1185">Reference proteome</keyword>
<dbReference type="Gene3D" id="3.40.50.720">
    <property type="entry name" value="NAD(P)-binding Rossmann-like Domain"/>
    <property type="match status" value="1"/>
</dbReference>
<dbReference type="Proteomes" id="UP001597110">
    <property type="component" value="Unassembled WGS sequence"/>
</dbReference>
<dbReference type="PANTHER" id="PTHR12126">
    <property type="entry name" value="NADH-UBIQUINONE OXIDOREDUCTASE 39 KDA SUBUNIT-RELATED"/>
    <property type="match status" value="1"/>
</dbReference>
<proteinExistence type="predicted"/>
<protein>
    <submittedName>
        <fullName evidence="2">NAD(P)H-binding protein</fullName>
    </submittedName>
</protein>
<dbReference type="EMBL" id="JBHTIF010000001">
    <property type="protein sequence ID" value="MFD0724538.1"/>
    <property type="molecule type" value="Genomic_DNA"/>
</dbReference>
<comment type="caution">
    <text evidence="2">The sequence shown here is derived from an EMBL/GenBank/DDBJ whole genome shotgun (WGS) entry which is preliminary data.</text>
</comment>
<gene>
    <name evidence="2" type="ORF">ACFQ0E_02890</name>
</gene>
<reference evidence="3" key="1">
    <citation type="journal article" date="2019" name="Int. J. Syst. Evol. Microbiol.">
        <title>The Global Catalogue of Microorganisms (GCM) 10K type strain sequencing project: providing services to taxonomists for standard genome sequencing and annotation.</title>
        <authorList>
            <consortium name="The Broad Institute Genomics Platform"/>
            <consortium name="The Broad Institute Genome Sequencing Center for Infectious Disease"/>
            <person name="Wu L."/>
            <person name="Ma J."/>
        </authorList>
    </citation>
    <scope>NUCLEOTIDE SEQUENCE [LARGE SCALE GENOMIC DNA]</scope>
    <source>
        <strain evidence="3">CCUG 55585</strain>
    </source>
</reference>
<dbReference type="InterPro" id="IPR016040">
    <property type="entry name" value="NAD(P)-bd_dom"/>
</dbReference>
<evidence type="ECO:0000313" key="3">
    <source>
        <dbReference type="Proteomes" id="UP001597110"/>
    </source>
</evidence>
<dbReference type="RefSeq" id="WP_386822193.1">
    <property type="nucleotide sequence ID" value="NZ_JBHTIF010000001.1"/>
</dbReference>
<feature type="domain" description="NAD(P)-binding" evidence="1">
    <location>
        <begin position="28"/>
        <end position="176"/>
    </location>
</feature>